<sequence>MRQAFNLNTPTFIISQMPVEHVKFVVCQLIDHSFDLLKRVKMAGAIEHHTAILKARCIDNVDQRKAQ</sequence>
<name>A0A655ZPH7_VIBCL</name>
<reference evidence="1 2" key="1">
    <citation type="submission" date="2015-07" db="EMBL/GenBank/DDBJ databases">
        <authorList>
            <consortium name="Pathogen Informatics"/>
        </authorList>
    </citation>
    <scope>NUCLEOTIDE SEQUENCE [LARGE SCALE GENOMIC DNA]</scope>
    <source>
        <strain evidence="1 2">A316</strain>
    </source>
</reference>
<dbReference type="Proteomes" id="UP000041770">
    <property type="component" value="Unassembled WGS sequence"/>
</dbReference>
<accession>A0A655ZPH7</accession>
<evidence type="ECO:0000313" key="1">
    <source>
        <dbReference type="EMBL" id="CSC60135.1"/>
    </source>
</evidence>
<proteinExistence type="predicted"/>
<dbReference type="EMBL" id="CWQY01000010">
    <property type="protein sequence ID" value="CSC60135.1"/>
    <property type="molecule type" value="Genomic_DNA"/>
</dbReference>
<evidence type="ECO:0000313" key="2">
    <source>
        <dbReference type="Proteomes" id="UP000041770"/>
    </source>
</evidence>
<organism evidence="1 2">
    <name type="scientific">Vibrio cholerae</name>
    <dbReference type="NCBI Taxonomy" id="666"/>
    <lineage>
        <taxon>Bacteria</taxon>
        <taxon>Pseudomonadati</taxon>
        <taxon>Pseudomonadota</taxon>
        <taxon>Gammaproteobacteria</taxon>
        <taxon>Vibrionales</taxon>
        <taxon>Vibrionaceae</taxon>
        <taxon>Vibrio</taxon>
    </lineage>
</organism>
<dbReference type="AlphaFoldDB" id="A0A655ZPH7"/>
<protein>
    <submittedName>
        <fullName evidence="1">Uncharacterized protein</fullName>
    </submittedName>
</protein>
<gene>
    <name evidence="1" type="ORF">ERS013200_01773</name>
</gene>